<dbReference type="Proteomes" id="UP000053201">
    <property type="component" value="Unassembled WGS sequence"/>
</dbReference>
<dbReference type="eggNOG" id="KOG1023">
    <property type="taxonomic scope" value="Eukaryota"/>
</dbReference>
<evidence type="ECO:0000256" key="1">
    <source>
        <dbReference type="SAM" id="Coils"/>
    </source>
</evidence>
<dbReference type="GO" id="GO:0008074">
    <property type="term" value="C:guanylate cyclase complex, soluble"/>
    <property type="evidence" value="ECO:0007669"/>
    <property type="project" value="TreeGrafter"/>
</dbReference>
<evidence type="ECO:0000256" key="2">
    <source>
        <dbReference type="SAM" id="MobiDB-lite"/>
    </source>
</evidence>
<dbReference type="PANTHER" id="PTHR45655">
    <property type="entry name" value="GUANYLATE CYCLASE SOLUBLE SUBUNIT BETA-2"/>
    <property type="match status" value="1"/>
</dbReference>
<dbReference type="GO" id="GO:0004383">
    <property type="term" value="F:guanylate cyclase activity"/>
    <property type="evidence" value="ECO:0007669"/>
    <property type="project" value="TreeGrafter"/>
</dbReference>
<keyword evidence="1" id="KW-0175">Coiled coil</keyword>
<dbReference type="CDD" id="cd07302">
    <property type="entry name" value="CHD"/>
    <property type="match status" value="1"/>
</dbReference>
<protein>
    <recommendedName>
        <fullName evidence="3">Guanylate cyclase domain-containing protein</fullName>
    </recommendedName>
</protein>
<evidence type="ECO:0000259" key="3">
    <source>
        <dbReference type="PROSITE" id="PS50125"/>
    </source>
</evidence>
<evidence type="ECO:0000313" key="4">
    <source>
        <dbReference type="EMBL" id="KNC97835.1"/>
    </source>
</evidence>
<feature type="coiled-coil region" evidence="1">
    <location>
        <begin position="435"/>
        <end position="462"/>
    </location>
</feature>
<dbReference type="GeneID" id="27690105"/>
<feature type="compositionally biased region" description="Low complexity" evidence="2">
    <location>
        <begin position="339"/>
        <end position="355"/>
    </location>
</feature>
<dbReference type="OrthoDB" id="1890790at2759"/>
<dbReference type="STRING" id="645134.A0A0L0H8H9"/>
<evidence type="ECO:0000313" key="5">
    <source>
        <dbReference type="Proteomes" id="UP000053201"/>
    </source>
</evidence>
<dbReference type="OMA" id="HEAVIME"/>
<dbReference type="RefSeq" id="XP_016605875.1">
    <property type="nucleotide sequence ID" value="XM_016755027.1"/>
</dbReference>
<feature type="coiled-coil region" evidence="1">
    <location>
        <begin position="247"/>
        <end position="288"/>
    </location>
</feature>
<keyword evidence="5" id="KW-1185">Reference proteome</keyword>
<dbReference type="Gene3D" id="3.30.70.1230">
    <property type="entry name" value="Nucleotide cyclase"/>
    <property type="match status" value="1"/>
</dbReference>
<feature type="region of interest" description="Disordered" evidence="2">
    <location>
        <begin position="322"/>
        <end position="355"/>
    </location>
</feature>
<dbReference type="PANTHER" id="PTHR45655:SF13">
    <property type="entry name" value="SOLUBLE GUANYLATE CYCLASE GCY-32-RELATED"/>
    <property type="match status" value="1"/>
</dbReference>
<gene>
    <name evidence="4" type="ORF">SPPG_06832</name>
</gene>
<dbReference type="GO" id="GO:0070482">
    <property type="term" value="P:response to oxygen levels"/>
    <property type="evidence" value="ECO:0007669"/>
    <property type="project" value="TreeGrafter"/>
</dbReference>
<dbReference type="VEuPathDB" id="FungiDB:SPPG_06832"/>
<dbReference type="SUPFAM" id="SSF55073">
    <property type="entry name" value="Nucleotide cyclase"/>
    <property type="match status" value="1"/>
</dbReference>
<feature type="domain" description="Guanylate cyclase" evidence="3">
    <location>
        <begin position="527"/>
        <end position="656"/>
    </location>
</feature>
<dbReference type="EMBL" id="KQ257462">
    <property type="protein sequence ID" value="KNC97835.1"/>
    <property type="molecule type" value="Genomic_DNA"/>
</dbReference>
<accession>A0A0L0H8H9</accession>
<sequence length="696" mass="78893">MSTDVLPQQPTQLSAVEAHNKFVVTTLRRDREIKEQKLAAQRRMGAFQEEEVSIFEGNLKEARQLYEQQLIEQRLVQDRQREAAADLISCETRKRELIAMVSKIAAFKAHATQQDQARERELDFRAKQKQKREAFEKRTKTIQVSQVTERSELIKTQERVARNLKMIHALEMRGLGEMELRGRAQEYELQYQQLAMRQQKEAEQLRELQLIKLRHMSEQMELDLLSSSDLEDLLAEQTLRENALVANQTLERSSEAAKLDRQQAQLKALQLKEEQKTAQAQLLSYQNRQRRGLDRNQKASARIRERAVIDETSAMMAEVGNSFHQKQERDVDNQSSFAGTSEVDTSDVVSSTDGGNVEHMEHELDESEIQAIVQGSEADRKRKQRSNKDAATELLEALQKGQERLTKLEAHHKELYESLKLQHKDQRDQKVRELKRKQASLLKEQEEEVQTIRAEQATDMEELFDMIKKYQELHAEQTALINAHKAEPEISTMKLAGNTMPPHFASLLKAGQTPAPTTYDNAVTIRTALAGPTQYTAKQMIQLLQRLYAIFDDIIAKCEGVYQVESVADGYILCVGLTDTPPSPSQITEAISTAITCAQQLTQATATLSRSDLGIQESINLKIGIHCGKVKAGFVGFRVPHFRVLGDTVDKASRLCAGAQKGGILVSNEVESLVGDRFKFQKNDGGDGFWVLESVE</sequence>
<dbReference type="GO" id="GO:0019934">
    <property type="term" value="P:cGMP-mediated signaling"/>
    <property type="evidence" value="ECO:0007669"/>
    <property type="project" value="TreeGrafter"/>
</dbReference>
<dbReference type="InParanoid" id="A0A0L0H8H9"/>
<organism evidence="4 5">
    <name type="scientific">Spizellomyces punctatus (strain DAOM BR117)</name>
    <dbReference type="NCBI Taxonomy" id="645134"/>
    <lineage>
        <taxon>Eukaryota</taxon>
        <taxon>Fungi</taxon>
        <taxon>Fungi incertae sedis</taxon>
        <taxon>Chytridiomycota</taxon>
        <taxon>Chytridiomycota incertae sedis</taxon>
        <taxon>Chytridiomycetes</taxon>
        <taxon>Spizellomycetales</taxon>
        <taxon>Spizellomycetaceae</taxon>
        <taxon>Spizellomyces</taxon>
    </lineage>
</organism>
<proteinExistence type="predicted"/>
<dbReference type="SMART" id="SM00044">
    <property type="entry name" value="CYCc"/>
    <property type="match status" value="1"/>
</dbReference>
<dbReference type="InterPro" id="IPR029787">
    <property type="entry name" value="Nucleotide_cyclase"/>
</dbReference>
<name>A0A0L0H8H9_SPIPD</name>
<dbReference type="PROSITE" id="PS50125">
    <property type="entry name" value="GUANYLATE_CYCLASE_2"/>
    <property type="match status" value="1"/>
</dbReference>
<dbReference type="InterPro" id="IPR001054">
    <property type="entry name" value="A/G_cyclase"/>
</dbReference>
<reference evidence="4 5" key="1">
    <citation type="submission" date="2009-08" db="EMBL/GenBank/DDBJ databases">
        <title>The Genome Sequence of Spizellomyces punctatus strain DAOM BR117.</title>
        <authorList>
            <consortium name="The Broad Institute Genome Sequencing Platform"/>
            <person name="Russ C."/>
            <person name="Cuomo C."/>
            <person name="Shea T."/>
            <person name="Young S.K."/>
            <person name="Zeng Q."/>
            <person name="Koehrsen M."/>
            <person name="Haas B."/>
            <person name="Borodovsky M."/>
            <person name="Guigo R."/>
            <person name="Alvarado L."/>
            <person name="Berlin A."/>
            <person name="Bochicchio J."/>
            <person name="Borenstein D."/>
            <person name="Chapman S."/>
            <person name="Chen Z."/>
            <person name="Engels R."/>
            <person name="Freedman E."/>
            <person name="Gellesch M."/>
            <person name="Goldberg J."/>
            <person name="Griggs A."/>
            <person name="Gujja S."/>
            <person name="Heiman D."/>
            <person name="Hepburn T."/>
            <person name="Howarth C."/>
            <person name="Jen D."/>
            <person name="Larson L."/>
            <person name="Lewis B."/>
            <person name="Mehta T."/>
            <person name="Park D."/>
            <person name="Pearson M."/>
            <person name="Roberts A."/>
            <person name="Saif S."/>
            <person name="Shenoy N."/>
            <person name="Sisk P."/>
            <person name="Stolte C."/>
            <person name="Sykes S."/>
            <person name="Thomson T."/>
            <person name="Walk T."/>
            <person name="White J."/>
            <person name="Yandava C."/>
            <person name="Burger G."/>
            <person name="Gray M.W."/>
            <person name="Holland P.W.H."/>
            <person name="King N."/>
            <person name="Lang F.B.F."/>
            <person name="Roger A.J."/>
            <person name="Ruiz-Trillo I."/>
            <person name="Lander E."/>
            <person name="Nusbaum C."/>
        </authorList>
    </citation>
    <scope>NUCLEOTIDE SEQUENCE [LARGE SCALE GENOMIC DNA]</scope>
    <source>
        <strain evidence="4 5">DAOM BR117</strain>
    </source>
</reference>
<dbReference type="Pfam" id="PF00211">
    <property type="entry name" value="Guanylate_cyc"/>
    <property type="match status" value="1"/>
</dbReference>
<dbReference type="AlphaFoldDB" id="A0A0L0H8H9"/>